<dbReference type="Proteomes" id="UP000321518">
    <property type="component" value="Unassembled WGS sequence"/>
</dbReference>
<dbReference type="EMBL" id="BJWK01000003">
    <property type="protein sequence ID" value="GEM07492.1"/>
    <property type="molecule type" value="Genomic_DNA"/>
</dbReference>
<name>A0A511KAY3_RHOTO</name>
<evidence type="ECO:0000313" key="2">
    <source>
        <dbReference type="Proteomes" id="UP000321518"/>
    </source>
</evidence>
<sequence>MLDIQNERVLRVICQEPEDDAGAGLFVLPDQFPPTWKPNSFVYPQPYFGNSDDNHPASLLASDPFAHGTFCNGFITHLTSNQLEEGTVIAKVNNAAIGSREVLLDETQNCRREAGLSLLIYEGEALGIFDGLEHEHEERETEHLSYL</sequence>
<gene>
    <name evidence="1" type="ORF">Rt10032_c03g1509</name>
</gene>
<evidence type="ECO:0000313" key="1">
    <source>
        <dbReference type="EMBL" id="GEM07492.1"/>
    </source>
</evidence>
<reference evidence="1 2" key="1">
    <citation type="submission" date="2019-07" db="EMBL/GenBank/DDBJ databases">
        <title>Rhodotorula toruloides NBRC10032 genome sequencing.</title>
        <authorList>
            <person name="Shida Y."/>
            <person name="Takaku H."/>
            <person name="Ogasawara W."/>
            <person name="Mori K."/>
        </authorList>
    </citation>
    <scope>NUCLEOTIDE SEQUENCE [LARGE SCALE GENOMIC DNA]</scope>
    <source>
        <strain evidence="1 2">NBRC10032</strain>
    </source>
</reference>
<dbReference type="AlphaFoldDB" id="A0A511KAY3"/>
<organism evidence="1 2">
    <name type="scientific">Rhodotorula toruloides</name>
    <name type="common">Yeast</name>
    <name type="synonym">Rhodosporidium toruloides</name>
    <dbReference type="NCBI Taxonomy" id="5286"/>
    <lineage>
        <taxon>Eukaryota</taxon>
        <taxon>Fungi</taxon>
        <taxon>Dikarya</taxon>
        <taxon>Basidiomycota</taxon>
        <taxon>Pucciniomycotina</taxon>
        <taxon>Microbotryomycetes</taxon>
        <taxon>Sporidiobolales</taxon>
        <taxon>Sporidiobolaceae</taxon>
        <taxon>Rhodotorula</taxon>
    </lineage>
</organism>
<proteinExistence type="predicted"/>
<comment type="caution">
    <text evidence="1">The sequence shown here is derived from an EMBL/GenBank/DDBJ whole genome shotgun (WGS) entry which is preliminary data.</text>
</comment>
<protein>
    <submittedName>
        <fullName evidence="1">Uncharacterized protein</fullName>
    </submittedName>
</protein>
<accession>A0A511KAY3</accession>